<evidence type="ECO:0000256" key="1">
    <source>
        <dbReference type="SAM" id="MobiDB-lite"/>
    </source>
</evidence>
<reference evidence="2" key="1">
    <citation type="journal article" date="2021" name="Nat. Commun.">
        <title>Genetic determinants of endophytism in the Arabidopsis root mycobiome.</title>
        <authorList>
            <person name="Mesny F."/>
            <person name="Miyauchi S."/>
            <person name="Thiergart T."/>
            <person name="Pickel B."/>
            <person name="Atanasova L."/>
            <person name="Karlsson M."/>
            <person name="Huettel B."/>
            <person name="Barry K.W."/>
            <person name="Haridas S."/>
            <person name="Chen C."/>
            <person name="Bauer D."/>
            <person name="Andreopoulos W."/>
            <person name="Pangilinan J."/>
            <person name="LaButti K."/>
            <person name="Riley R."/>
            <person name="Lipzen A."/>
            <person name="Clum A."/>
            <person name="Drula E."/>
            <person name="Henrissat B."/>
            <person name="Kohler A."/>
            <person name="Grigoriev I.V."/>
            <person name="Martin F.M."/>
            <person name="Hacquard S."/>
        </authorList>
    </citation>
    <scope>NUCLEOTIDE SEQUENCE</scope>
    <source>
        <strain evidence="2">MPI-CAGE-CH-0235</strain>
    </source>
</reference>
<dbReference type="Proteomes" id="UP000813444">
    <property type="component" value="Unassembled WGS sequence"/>
</dbReference>
<gene>
    <name evidence="2" type="ORF">B0I35DRAFT_444403</name>
</gene>
<comment type="caution">
    <text evidence="2">The sequence shown here is derived from an EMBL/GenBank/DDBJ whole genome shotgun (WGS) entry which is preliminary data.</text>
</comment>
<name>A0A8K0WLQ0_9HYPO</name>
<feature type="compositionally biased region" description="Low complexity" evidence="1">
    <location>
        <begin position="69"/>
        <end position="82"/>
    </location>
</feature>
<feature type="region of interest" description="Disordered" evidence="1">
    <location>
        <begin position="53"/>
        <end position="117"/>
    </location>
</feature>
<accession>A0A8K0WLQ0</accession>
<keyword evidence="3" id="KW-1185">Reference proteome</keyword>
<protein>
    <submittedName>
        <fullName evidence="2">Uncharacterized protein</fullName>
    </submittedName>
</protein>
<proteinExistence type="predicted"/>
<sequence length="336" mass="35671">MAPPFHPKAPLEHPFPYYDPAAVNGSTCLPAVQAPQLGNQFVLALRELRAEERMKTASRNTSVPASEDASSPRSSPQASASPQPAPAPVPSVPIQETPATAPVQTTPSPQRLPTASPVSPIQEDLLMEMELQDWSGGQSAAAPATLMQSVEQRASPEAMVLVETSSPSPASLPAEHTSSAIVESPLPMPVPMNADPVLHSGAWTQAPTSAVEMQSMPVSTAPPFCVTSPAQLASVWKQPVEEWPQAAASMPFNYVPHEQLNAWETVDPSELSAMPCISEPPVYPSAGLYVPFTNDLGGQLAAFDASSMPVQSAPVMDFGSWFELNAMHFSETNDMQ</sequence>
<feature type="compositionally biased region" description="Polar residues" evidence="1">
    <location>
        <begin position="102"/>
        <end position="117"/>
    </location>
</feature>
<dbReference type="AlphaFoldDB" id="A0A8K0WLQ0"/>
<dbReference type="EMBL" id="JAGPNK010000020">
    <property type="protein sequence ID" value="KAH7304906.1"/>
    <property type="molecule type" value="Genomic_DNA"/>
</dbReference>
<organism evidence="2 3">
    <name type="scientific">Stachybotrys elegans</name>
    <dbReference type="NCBI Taxonomy" id="80388"/>
    <lineage>
        <taxon>Eukaryota</taxon>
        <taxon>Fungi</taxon>
        <taxon>Dikarya</taxon>
        <taxon>Ascomycota</taxon>
        <taxon>Pezizomycotina</taxon>
        <taxon>Sordariomycetes</taxon>
        <taxon>Hypocreomycetidae</taxon>
        <taxon>Hypocreales</taxon>
        <taxon>Stachybotryaceae</taxon>
        <taxon>Stachybotrys</taxon>
    </lineage>
</organism>
<evidence type="ECO:0000313" key="3">
    <source>
        <dbReference type="Proteomes" id="UP000813444"/>
    </source>
</evidence>
<evidence type="ECO:0000313" key="2">
    <source>
        <dbReference type="EMBL" id="KAH7304906.1"/>
    </source>
</evidence>